<keyword evidence="4" id="KW-1185">Reference proteome</keyword>
<dbReference type="AlphaFoldDB" id="A0A6N8F4G3"/>
<dbReference type="Pfam" id="PF13369">
    <property type="entry name" value="Transglut_core2"/>
    <property type="match status" value="1"/>
</dbReference>
<dbReference type="InterPro" id="IPR032698">
    <property type="entry name" value="SirB1_N"/>
</dbReference>
<protein>
    <submittedName>
        <fullName evidence="3">Tetratricopeptide repeat protein</fullName>
    </submittedName>
</protein>
<dbReference type="RefSeq" id="WP_155693625.1">
    <property type="nucleotide sequence ID" value="NZ_WOCD01000001.1"/>
</dbReference>
<dbReference type="EMBL" id="WOCD01000001">
    <property type="protein sequence ID" value="MUH71153.1"/>
    <property type="molecule type" value="Genomic_DNA"/>
</dbReference>
<evidence type="ECO:0000313" key="3">
    <source>
        <dbReference type="EMBL" id="MUH71153.1"/>
    </source>
</evidence>
<name>A0A6N8F4G3_9GAMM</name>
<comment type="similarity">
    <text evidence="1">Belongs to the UPF0162 family.</text>
</comment>
<feature type="domain" description="Protein SirB1 N-terminal" evidence="2">
    <location>
        <begin position="35"/>
        <end position="165"/>
    </location>
</feature>
<dbReference type="Pfam" id="PF13371">
    <property type="entry name" value="TPR_9"/>
    <property type="match status" value="1"/>
</dbReference>
<proteinExistence type="inferred from homology"/>
<gene>
    <name evidence="3" type="ORF">GNP35_00795</name>
</gene>
<reference evidence="3 4" key="1">
    <citation type="submission" date="2019-11" db="EMBL/GenBank/DDBJ databases">
        <title>P. haliotis isolates from Z. marina roots.</title>
        <authorList>
            <person name="Cohen M."/>
            <person name="Jospin G."/>
            <person name="Eisen J.A."/>
            <person name="Coil D.A."/>
        </authorList>
    </citation>
    <scope>NUCLEOTIDE SEQUENCE [LARGE SCALE GENOMIC DNA]</scope>
    <source>
        <strain evidence="3 4">UCD-MCMsp1aY</strain>
    </source>
</reference>
<comment type="caution">
    <text evidence="3">The sequence shown here is derived from an EMBL/GenBank/DDBJ whole genome shotgun (WGS) entry which is preliminary data.</text>
</comment>
<evidence type="ECO:0000256" key="1">
    <source>
        <dbReference type="ARBA" id="ARBA00007100"/>
    </source>
</evidence>
<dbReference type="InterPro" id="IPR011990">
    <property type="entry name" value="TPR-like_helical_dom_sf"/>
</dbReference>
<accession>A0A6N8F4G3</accession>
<evidence type="ECO:0000259" key="2">
    <source>
        <dbReference type="Pfam" id="PF13369"/>
    </source>
</evidence>
<dbReference type="SUPFAM" id="SSF48452">
    <property type="entry name" value="TPR-like"/>
    <property type="match status" value="1"/>
</dbReference>
<organism evidence="3 4">
    <name type="scientific">Psychrosphaera haliotis</name>
    <dbReference type="NCBI Taxonomy" id="555083"/>
    <lineage>
        <taxon>Bacteria</taxon>
        <taxon>Pseudomonadati</taxon>
        <taxon>Pseudomonadota</taxon>
        <taxon>Gammaproteobacteria</taxon>
        <taxon>Alteromonadales</taxon>
        <taxon>Pseudoalteromonadaceae</taxon>
        <taxon>Psychrosphaera</taxon>
    </lineage>
</organism>
<dbReference type="OrthoDB" id="232498at2"/>
<dbReference type="Proteomes" id="UP000439994">
    <property type="component" value="Unassembled WGS sequence"/>
</dbReference>
<sequence>MSANWFISSNSANDLLIELLDLEQNWQSKISKPNILATLEELVNHLEQYCVEKVPNQEELYKVIDSIFDELAFSGPGLQSVPESALGSVSYCIESRTGNSLTLAIVMAYLLKELGFNAFIAELQDDIGLVVKLSNSELIVIDSISGATEYIITSDDLNESMLSGIAAYAQPIDHEELIKELLSEQKICLLAEGFYEEALLCVETLMALLPEDPYERRDRGIVLQQLDCDHVATDDLKYFIKACPNDPMAAFFKSQLEEQVAPTHTLH</sequence>
<evidence type="ECO:0000313" key="4">
    <source>
        <dbReference type="Proteomes" id="UP000439994"/>
    </source>
</evidence>